<dbReference type="HOGENOM" id="CLU_019796_1_3_5"/>
<dbReference type="SUPFAM" id="SSF51735">
    <property type="entry name" value="NAD(P)-binding Rossmann-fold domains"/>
    <property type="match status" value="1"/>
</dbReference>
<evidence type="ECO:0000313" key="6">
    <source>
        <dbReference type="Proteomes" id="UP000005324"/>
    </source>
</evidence>
<proteinExistence type="inferred from homology"/>
<dbReference type="GO" id="GO:0033711">
    <property type="term" value="F:4-phosphoerythronate dehydrogenase activity"/>
    <property type="evidence" value="ECO:0007669"/>
    <property type="project" value="UniProtKB-EC"/>
</dbReference>
<keyword evidence="6" id="KW-1185">Reference proteome</keyword>
<evidence type="ECO:0000256" key="2">
    <source>
        <dbReference type="ARBA" id="ARBA00023002"/>
    </source>
</evidence>
<dbReference type="InterPro" id="IPR006140">
    <property type="entry name" value="D-isomer_DH_NAD-bd"/>
</dbReference>
<protein>
    <submittedName>
        <fullName evidence="5">4-phosphoerythronate dehydrogenase</fullName>
        <ecNumber evidence="5">1.1.1.290</ecNumber>
    </submittedName>
</protein>
<gene>
    <name evidence="5" type="primary">pdxB</name>
    <name evidence="5" type="ORF">HMPREF0731_1408</name>
</gene>
<dbReference type="InterPro" id="IPR050418">
    <property type="entry name" value="D-iso_2-hydroxyacid_DH_PdxB"/>
</dbReference>
<dbReference type="SUPFAM" id="SSF52283">
    <property type="entry name" value="Formate/glycerate dehydrogenase catalytic domain-like"/>
    <property type="match status" value="1"/>
</dbReference>
<comment type="caution">
    <text evidence="5">The sequence shown here is derived from an EMBL/GenBank/DDBJ whole genome shotgun (WGS) entry which is preliminary data.</text>
</comment>
<dbReference type="PANTHER" id="PTHR43761">
    <property type="entry name" value="D-ISOMER SPECIFIC 2-HYDROXYACID DEHYDROGENASE FAMILY PROTEIN (AFU_ORTHOLOGUE AFUA_1G13630)"/>
    <property type="match status" value="1"/>
</dbReference>
<evidence type="ECO:0000313" key="5">
    <source>
        <dbReference type="EMBL" id="EFH12360.1"/>
    </source>
</evidence>
<name>D5RJZ8_9PROT</name>
<dbReference type="InterPro" id="IPR036291">
    <property type="entry name" value="NAD(P)-bd_dom_sf"/>
</dbReference>
<dbReference type="PROSITE" id="PS00671">
    <property type="entry name" value="D_2_HYDROXYACID_DH_3"/>
    <property type="match status" value="1"/>
</dbReference>
<evidence type="ECO:0000256" key="1">
    <source>
        <dbReference type="ARBA" id="ARBA00005854"/>
    </source>
</evidence>
<evidence type="ECO:0000256" key="3">
    <source>
        <dbReference type="ARBA" id="ARBA00023027"/>
    </source>
</evidence>
<dbReference type="AlphaFoldDB" id="D5RJZ8"/>
<dbReference type="Proteomes" id="UP000005324">
    <property type="component" value="Unassembled WGS sequence"/>
</dbReference>
<dbReference type="EC" id="1.1.1.290" evidence="5"/>
<dbReference type="Pfam" id="PF02826">
    <property type="entry name" value="2-Hacid_dh_C"/>
    <property type="match status" value="1"/>
</dbReference>
<dbReference type="Gene3D" id="3.40.50.720">
    <property type="entry name" value="NAD(P)-binding Rossmann-like Domain"/>
    <property type="match status" value="2"/>
</dbReference>
<comment type="similarity">
    <text evidence="1">Belongs to the D-isomer specific 2-hydroxyacid dehydrogenase family.</text>
</comment>
<keyword evidence="3" id="KW-0520">NAD</keyword>
<dbReference type="FunFam" id="3.40.50.720:FF:000203">
    <property type="entry name" value="D-3-phosphoglycerate dehydrogenase (SerA)"/>
    <property type="match status" value="1"/>
</dbReference>
<feature type="domain" description="D-isomer specific 2-hydroxyacid dehydrogenase NAD-binding" evidence="4">
    <location>
        <begin position="114"/>
        <end position="282"/>
    </location>
</feature>
<dbReference type="PANTHER" id="PTHR43761:SF1">
    <property type="entry name" value="D-ISOMER SPECIFIC 2-HYDROXYACID DEHYDROGENASE CATALYTIC DOMAIN-CONTAINING PROTEIN-RELATED"/>
    <property type="match status" value="1"/>
</dbReference>
<sequence>MTMRAIFVDAGEALGAVMRRLRRDTDMDVTVNVQPDVTPDQLPALVAGHDIVIIDHTALPTAIARQIPSLKHVVFLGTGARSYMNPEELKAECGIEVHIIKGYGDTAVAEMAFTLMWVAAKGIARMDRGMRAGQWLRTDGVELTGKTVGLLGYGGIAAEMARLCRGAGMKVIAWNRSPKTAEGVEFVELDRLLAESDVLSIHLLLNDETRGFLSAEKLAKLKPSALLVNTARGAVVDEAAMVAALREGRLAHAALDVFDIEPLPPGHVLTTVENVTLSAHSAFRTPEASDNLIEASLNHCRRIAAEGK</sequence>
<dbReference type="InterPro" id="IPR029753">
    <property type="entry name" value="D-isomer_DH_CS"/>
</dbReference>
<dbReference type="GO" id="GO:0051287">
    <property type="term" value="F:NAD binding"/>
    <property type="evidence" value="ECO:0007669"/>
    <property type="project" value="InterPro"/>
</dbReference>
<keyword evidence="2 5" id="KW-0560">Oxidoreductase</keyword>
<accession>D5RJZ8</accession>
<dbReference type="EMBL" id="ADVL01000234">
    <property type="protein sequence ID" value="EFH12360.1"/>
    <property type="molecule type" value="Genomic_DNA"/>
</dbReference>
<evidence type="ECO:0000259" key="4">
    <source>
        <dbReference type="Pfam" id="PF02826"/>
    </source>
</evidence>
<organism evidence="5 6">
    <name type="scientific">Pseudoroseomonas cervicalis ATCC 49957</name>
    <dbReference type="NCBI Taxonomy" id="525371"/>
    <lineage>
        <taxon>Bacteria</taxon>
        <taxon>Pseudomonadati</taxon>
        <taxon>Pseudomonadota</taxon>
        <taxon>Alphaproteobacteria</taxon>
        <taxon>Acetobacterales</taxon>
        <taxon>Roseomonadaceae</taxon>
        <taxon>Roseomonas</taxon>
    </lineage>
</organism>
<reference evidence="5 6" key="1">
    <citation type="submission" date="2010-04" db="EMBL/GenBank/DDBJ databases">
        <authorList>
            <person name="Qin X."/>
            <person name="Bachman B."/>
            <person name="Battles P."/>
            <person name="Bell A."/>
            <person name="Bess C."/>
            <person name="Bickham C."/>
            <person name="Chaboub L."/>
            <person name="Chen D."/>
            <person name="Coyle M."/>
            <person name="Deiros D.R."/>
            <person name="Dinh H."/>
            <person name="Forbes L."/>
            <person name="Fowler G."/>
            <person name="Francisco L."/>
            <person name="Fu Q."/>
            <person name="Gubbala S."/>
            <person name="Hale W."/>
            <person name="Han Y."/>
            <person name="Hemphill L."/>
            <person name="Highlander S.K."/>
            <person name="Hirani K."/>
            <person name="Hogues M."/>
            <person name="Jackson L."/>
            <person name="Jakkamsetti A."/>
            <person name="Javaid M."/>
            <person name="Jiang H."/>
            <person name="Korchina V."/>
            <person name="Kovar C."/>
            <person name="Lara F."/>
            <person name="Lee S."/>
            <person name="Mata R."/>
            <person name="Mathew T."/>
            <person name="Moen C."/>
            <person name="Morales K."/>
            <person name="Munidasa M."/>
            <person name="Nazareth L."/>
            <person name="Ngo R."/>
            <person name="Nguyen L."/>
            <person name="Okwuonu G."/>
            <person name="Ongeri F."/>
            <person name="Patil S."/>
            <person name="Petrosino J."/>
            <person name="Pham C."/>
            <person name="Pham P."/>
            <person name="Pu L.-L."/>
            <person name="Puazo M."/>
            <person name="Raj R."/>
            <person name="Reid J."/>
            <person name="Rouhana J."/>
            <person name="Saada N."/>
            <person name="Shang Y."/>
            <person name="Simmons D."/>
            <person name="Thornton R."/>
            <person name="Warren J."/>
            <person name="Weissenberger G."/>
            <person name="Zhang J."/>
            <person name="Zhang L."/>
            <person name="Zhou C."/>
            <person name="Zhu D."/>
            <person name="Muzny D."/>
            <person name="Worley K."/>
            <person name="Gibbs R."/>
        </authorList>
    </citation>
    <scope>NUCLEOTIDE SEQUENCE [LARGE SCALE GENOMIC DNA]</scope>
    <source>
        <strain evidence="5 6">ATCC 49957</strain>
    </source>
</reference>